<feature type="domain" description="PilZ" evidence="1">
    <location>
        <begin position="56"/>
        <end position="144"/>
    </location>
</feature>
<dbReference type="KEGG" id="dmm:dnm_057970"/>
<reference evidence="2" key="1">
    <citation type="journal article" date="2021" name="Microb. Physiol.">
        <title>Proteogenomic Insights into the Physiology of Marine, Sulfate-Reducing, Filamentous Desulfonema limicola and Desulfonema magnum.</title>
        <authorList>
            <person name="Schnaars V."/>
            <person name="Wohlbrand L."/>
            <person name="Scheve S."/>
            <person name="Hinrichs C."/>
            <person name="Reinhardt R."/>
            <person name="Rabus R."/>
        </authorList>
    </citation>
    <scope>NUCLEOTIDE SEQUENCE</scope>
    <source>
        <strain evidence="2">4be13</strain>
    </source>
</reference>
<dbReference type="SUPFAM" id="SSF141371">
    <property type="entry name" value="PilZ domain-like"/>
    <property type="match status" value="1"/>
</dbReference>
<name>A0A975BRH7_9BACT</name>
<dbReference type="EMBL" id="CP061800">
    <property type="protein sequence ID" value="QTA89740.1"/>
    <property type="molecule type" value="Genomic_DNA"/>
</dbReference>
<dbReference type="Proteomes" id="UP000663722">
    <property type="component" value="Chromosome"/>
</dbReference>
<evidence type="ECO:0000313" key="3">
    <source>
        <dbReference type="Proteomes" id="UP000663722"/>
    </source>
</evidence>
<organism evidence="2 3">
    <name type="scientific">Desulfonema magnum</name>
    <dbReference type="NCBI Taxonomy" id="45655"/>
    <lineage>
        <taxon>Bacteria</taxon>
        <taxon>Pseudomonadati</taxon>
        <taxon>Thermodesulfobacteriota</taxon>
        <taxon>Desulfobacteria</taxon>
        <taxon>Desulfobacterales</taxon>
        <taxon>Desulfococcaceae</taxon>
        <taxon>Desulfonema</taxon>
    </lineage>
</organism>
<dbReference type="Gene3D" id="2.40.10.220">
    <property type="entry name" value="predicted glycosyltransferase like domains"/>
    <property type="match status" value="1"/>
</dbReference>
<proteinExistence type="predicted"/>
<accession>A0A975BRH7</accession>
<sequence length="168" mass="19561">MTQKRIFINNDNKAKFVCPSCEETIVMDVSKYKDINKAVAIEHFCKCGHYSKVLLERRKFQRSQINIPGIYTLNEGNKKIRGAMTVKDLSRAGLKFELDVERDIRAGDRMFAEFHLTDVIVKKEVFIRKISGRTVGSEFCSRDTESETDRTYDRAITRYILHTELAWL</sequence>
<evidence type="ECO:0000313" key="2">
    <source>
        <dbReference type="EMBL" id="QTA89740.1"/>
    </source>
</evidence>
<dbReference type="InterPro" id="IPR009875">
    <property type="entry name" value="PilZ_domain"/>
</dbReference>
<keyword evidence="3" id="KW-1185">Reference proteome</keyword>
<dbReference type="GO" id="GO:0035438">
    <property type="term" value="F:cyclic-di-GMP binding"/>
    <property type="evidence" value="ECO:0007669"/>
    <property type="project" value="InterPro"/>
</dbReference>
<gene>
    <name evidence="2" type="ORF">dnm_057970</name>
</gene>
<dbReference type="AlphaFoldDB" id="A0A975BRH7"/>
<evidence type="ECO:0000259" key="1">
    <source>
        <dbReference type="Pfam" id="PF07238"/>
    </source>
</evidence>
<dbReference type="Pfam" id="PF07238">
    <property type="entry name" value="PilZ"/>
    <property type="match status" value="1"/>
</dbReference>
<protein>
    <submittedName>
        <fullName evidence="2">PilZ domain-containing protein</fullName>
    </submittedName>
</protein>